<feature type="domain" description="DUF4062" evidence="6">
    <location>
        <begin position="9"/>
        <end position="96"/>
    </location>
</feature>
<feature type="repeat" description="WD" evidence="3">
    <location>
        <begin position="706"/>
        <end position="747"/>
    </location>
</feature>
<dbReference type="Gene3D" id="2.130.10.10">
    <property type="entry name" value="YVTN repeat-like/Quinoprotein amine dehydrogenase"/>
    <property type="match status" value="5"/>
</dbReference>
<keyword evidence="2" id="KW-0677">Repeat</keyword>
<accession>A0A1S1QNR2</accession>
<keyword evidence="8" id="KW-1185">Reference proteome</keyword>
<dbReference type="InterPro" id="IPR025139">
    <property type="entry name" value="DUF4062"/>
</dbReference>
<evidence type="ECO:0000256" key="4">
    <source>
        <dbReference type="SAM" id="MobiDB-lite"/>
    </source>
</evidence>
<evidence type="ECO:0000313" key="8">
    <source>
        <dbReference type="Proteomes" id="UP000179627"/>
    </source>
</evidence>
<reference evidence="8" key="1">
    <citation type="submission" date="2016-07" db="EMBL/GenBank/DDBJ databases">
        <title>Sequence Frankia sp. strain CcI1.17.</title>
        <authorList>
            <person name="Ghodhbane-Gtari F."/>
            <person name="Swanson E."/>
            <person name="Gueddou A."/>
            <person name="Morris K."/>
            <person name="Hezbri K."/>
            <person name="Ktari A."/>
            <person name="Nouioui I."/>
            <person name="Abebe-Akele F."/>
            <person name="Simpson S."/>
            <person name="Thomas K."/>
            <person name="Gtari M."/>
            <person name="Tisa L.S."/>
            <person name="Hurst S."/>
        </authorList>
    </citation>
    <scope>NUCLEOTIDE SEQUENCE [LARGE SCALE GENOMIC DNA]</scope>
    <source>
        <strain evidence="8">Cc1.17</strain>
    </source>
</reference>
<dbReference type="InterPro" id="IPR011047">
    <property type="entry name" value="Quinoprotein_ADH-like_sf"/>
</dbReference>
<dbReference type="InterPro" id="IPR001680">
    <property type="entry name" value="WD40_rpt"/>
</dbReference>
<dbReference type="InterPro" id="IPR015943">
    <property type="entry name" value="WD40/YVTN_repeat-like_dom_sf"/>
</dbReference>
<dbReference type="PROSITE" id="PS00678">
    <property type="entry name" value="WD_REPEATS_1"/>
    <property type="match status" value="4"/>
</dbReference>
<keyword evidence="1 3" id="KW-0853">WD repeat</keyword>
<feature type="repeat" description="WD" evidence="3">
    <location>
        <begin position="1310"/>
        <end position="1342"/>
    </location>
</feature>
<dbReference type="GO" id="GO:0005829">
    <property type="term" value="C:cytosol"/>
    <property type="evidence" value="ECO:0007669"/>
    <property type="project" value="UniProtKB-ARBA"/>
</dbReference>
<feature type="repeat" description="WD" evidence="3">
    <location>
        <begin position="1268"/>
        <end position="1309"/>
    </location>
</feature>
<dbReference type="Gene3D" id="3.40.50.300">
    <property type="entry name" value="P-loop containing nucleotide triphosphate hydrolases"/>
    <property type="match status" value="1"/>
</dbReference>
<dbReference type="InterPro" id="IPR020472">
    <property type="entry name" value="WD40_PAC1"/>
</dbReference>
<dbReference type="InterPro" id="IPR036388">
    <property type="entry name" value="WH-like_DNA-bd_sf"/>
</dbReference>
<dbReference type="Gene3D" id="1.10.10.10">
    <property type="entry name" value="Winged helix-like DNA-binding domain superfamily/Winged helix DNA-binding domain"/>
    <property type="match status" value="1"/>
</dbReference>
<dbReference type="Proteomes" id="UP000179627">
    <property type="component" value="Unassembled WGS sequence"/>
</dbReference>
<name>A0A1S1QNR2_9ACTN</name>
<feature type="region of interest" description="Disordered" evidence="4">
    <location>
        <begin position="793"/>
        <end position="817"/>
    </location>
</feature>
<dbReference type="CDD" id="cd00200">
    <property type="entry name" value="WD40"/>
    <property type="match status" value="2"/>
</dbReference>
<feature type="compositionally biased region" description="Gly residues" evidence="4">
    <location>
        <begin position="938"/>
        <end position="955"/>
    </location>
</feature>
<evidence type="ECO:0000256" key="2">
    <source>
        <dbReference type="ARBA" id="ARBA00022737"/>
    </source>
</evidence>
<dbReference type="PROSITE" id="PS50082">
    <property type="entry name" value="WD_REPEATS_2"/>
    <property type="match status" value="9"/>
</dbReference>
<dbReference type="PRINTS" id="PR00364">
    <property type="entry name" value="DISEASERSIST"/>
</dbReference>
<dbReference type="PRINTS" id="PR00320">
    <property type="entry name" value="GPROTEINBRPT"/>
</dbReference>
<dbReference type="GO" id="GO:0043531">
    <property type="term" value="F:ADP binding"/>
    <property type="evidence" value="ECO:0007669"/>
    <property type="project" value="InterPro"/>
</dbReference>
<feature type="domain" description="NB-ARC" evidence="5">
    <location>
        <begin position="226"/>
        <end position="342"/>
    </location>
</feature>
<feature type="repeat" description="WD" evidence="3">
    <location>
        <begin position="1226"/>
        <end position="1267"/>
    </location>
</feature>
<dbReference type="PANTHER" id="PTHR19879">
    <property type="entry name" value="TRANSCRIPTION INITIATION FACTOR TFIID"/>
    <property type="match status" value="1"/>
</dbReference>
<feature type="repeat" description="WD" evidence="3">
    <location>
        <begin position="1184"/>
        <end position="1225"/>
    </location>
</feature>
<feature type="region of interest" description="Disordered" evidence="4">
    <location>
        <begin position="906"/>
        <end position="963"/>
    </location>
</feature>
<dbReference type="PROSITE" id="PS50294">
    <property type="entry name" value="WD_REPEATS_REGION"/>
    <property type="match status" value="7"/>
</dbReference>
<feature type="compositionally biased region" description="Basic and acidic residues" evidence="4">
    <location>
        <begin position="913"/>
        <end position="933"/>
    </location>
</feature>
<evidence type="ECO:0000256" key="1">
    <source>
        <dbReference type="ARBA" id="ARBA00022574"/>
    </source>
</evidence>
<dbReference type="SUPFAM" id="SSF50978">
    <property type="entry name" value="WD40 repeat-like"/>
    <property type="match status" value="1"/>
</dbReference>
<comment type="caution">
    <text evidence="7">The sequence shown here is derived from an EMBL/GenBank/DDBJ whole genome shotgun (WGS) entry which is preliminary data.</text>
</comment>
<dbReference type="SMART" id="SM00320">
    <property type="entry name" value="WD40"/>
    <property type="match status" value="13"/>
</dbReference>
<dbReference type="PANTHER" id="PTHR19879:SF9">
    <property type="entry name" value="TRANSCRIPTION INITIATION FACTOR TFIID SUBUNIT 5"/>
    <property type="match status" value="1"/>
</dbReference>
<sequence>MDPVRGRSVFLSHTTELRRFPRDRSFVAAAERAIALAGDRAVDMEYFGARAQSPADFCVRQVKECDVYIGLIGFRYGSPVREMPHLSYTELEFQAATEAGLPRLVFLLDDDAEVPFREFLDREYGDRQEAFRRRLRDVGVIVADFRDGLLETAVLDALVKLREQSDRPAPLVRPALAAPVRPPLMVPAVRGLVERPELAEEVLGRLLAAAPPTAGLPGGGEIPRPVVLAGAGGFGKTTLAVAVCGSPRIASRFDGGVLWVTLGESLAGPHLADRINDLSEALSGVRPTLSDPEQAGFRLGELLGRERRLLVLDDVWRRAQLRPFLAGGPGCVRLITTRMRGLVPDGDILQVPAMADSEAASLLSRDLPARLPEPLLRRLLVVTGRWPVLLSLVNRAVARQARDGMPVRRAAERVLRRLERRGPTALDVSRVEERTLAVEATLSASLGLLTGDDLERYLELAVFGEDVEIPRDVLETYWAATGDLDRDEVDDLCQELSDLSLVVAYRRDPPSLVLQDVLRTYLRSRVGPGRLRDLDGVLCDALARMIDRATGAGGGGGGGAGRRPVRWWTAPEQSGYLWGHLAGHLAGAGRVDELVALLGDLRWTVGKLAVGRLGPVAVEADLDVAAALRPDDPVLAALSRALGQNAHLLGPTEPPEALGAVLLSRLDGVRTLEPARAALAARLQGPHLVNRWALPDQPHPALRRVLAGHSQQVHALAVAPDGRWLVSAGMDGTVRTWTVGAGAARSVFTGHVGSVQGCAVAPDSSWLVSAGADGTLRVWDVPDEKDAGEFLGAGGTGGGASSAGGAGAGGPGTGGGIGGAEPAARLVLRGHRGPVNGCAVSADGESVYSVGADGTLRVWDAVTGRARLVMPVAGGALRCCVAGPDGPDGPTLAVAGDDGFIWLLDPRTDGPPTDERRMLERSPDRPATDERRTVARGGVAGAGAGRPGGRDGPAGGSARRGPLAGHAGPVLALALGPGGSWLISAGEDGTVRRWDVRTGRQIGVISDGGRPVRSCALAPDGAFLIAPDGGVIAVRDPLSGAQRAELTGAIGTRACVVAPDGSWIASGGRYGTIRVWSTGSDLPRPSSGGRNEGSRGCAVVVADPAGSAGSAGSAVPAGYVVSSSDDGTVTAWDLGTGEPGAAMVGLPGPARGCRAAPDGSWVVVPAQPDALRLWDPATGNVRAVLAADVAVLGFTVAADGTWVAGGCEDGSVRLWDTESGEWMATFTGHTARVLAAVAGPDGSWLASAGDDATVRIWDVVTLEQRRLLGGHRGPVLGLATDPAGRVLASAGLDHTVRIWDVPTGEPLAVLEGHVHTVREVAFSPDGAWLATAGGDGSVRIWDPRTWACRTMIRFEGAARGCAWSPDGTSLAVAGSSGLYLYSLLPG</sequence>
<dbReference type="RefSeq" id="WP_071085760.1">
    <property type="nucleotide sequence ID" value="NZ_MBLM01000123.1"/>
</dbReference>
<dbReference type="InterPro" id="IPR019775">
    <property type="entry name" value="WD40_repeat_CS"/>
</dbReference>
<evidence type="ECO:0008006" key="9">
    <source>
        <dbReference type="Google" id="ProtNLM"/>
    </source>
</evidence>
<dbReference type="SUPFAM" id="SSF52540">
    <property type="entry name" value="P-loop containing nucleoside triphosphate hydrolases"/>
    <property type="match status" value="1"/>
</dbReference>
<dbReference type="OrthoDB" id="414967at2"/>
<feature type="repeat" description="WD" evidence="3">
    <location>
        <begin position="828"/>
        <end position="869"/>
    </location>
</feature>
<dbReference type="InterPro" id="IPR027417">
    <property type="entry name" value="P-loop_NTPase"/>
</dbReference>
<feature type="repeat" description="WD" evidence="3">
    <location>
        <begin position="1119"/>
        <end position="1142"/>
    </location>
</feature>
<feature type="repeat" description="WD" evidence="3">
    <location>
        <begin position="748"/>
        <end position="789"/>
    </location>
</feature>
<feature type="repeat" description="WD" evidence="3">
    <location>
        <begin position="963"/>
        <end position="1004"/>
    </location>
</feature>
<protein>
    <recommendedName>
        <fullName evidence="9">WD40 repeat-containing protein</fullName>
    </recommendedName>
</protein>
<organism evidence="7 8">
    <name type="scientific">Parafrankia colletiae</name>
    <dbReference type="NCBI Taxonomy" id="573497"/>
    <lineage>
        <taxon>Bacteria</taxon>
        <taxon>Bacillati</taxon>
        <taxon>Actinomycetota</taxon>
        <taxon>Actinomycetes</taxon>
        <taxon>Frankiales</taxon>
        <taxon>Frankiaceae</taxon>
        <taxon>Parafrankia</taxon>
    </lineage>
</organism>
<dbReference type="Gene3D" id="1.25.40.370">
    <property type="match status" value="1"/>
</dbReference>
<dbReference type="InterPro" id="IPR036322">
    <property type="entry name" value="WD40_repeat_dom_sf"/>
</dbReference>
<evidence type="ECO:0000259" key="5">
    <source>
        <dbReference type="Pfam" id="PF00931"/>
    </source>
</evidence>
<evidence type="ECO:0000259" key="6">
    <source>
        <dbReference type="Pfam" id="PF13271"/>
    </source>
</evidence>
<dbReference type="EMBL" id="MBLM01000123">
    <property type="protein sequence ID" value="OHV35081.1"/>
    <property type="molecule type" value="Genomic_DNA"/>
</dbReference>
<dbReference type="InterPro" id="IPR002182">
    <property type="entry name" value="NB-ARC"/>
</dbReference>
<proteinExistence type="predicted"/>
<dbReference type="Pfam" id="PF13271">
    <property type="entry name" value="DUF4062"/>
    <property type="match status" value="1"/>
</dbReference>
<dbReference type="SUPFAM" id="SSF50998">
    <property type="entry name" value="Quinoprotein alcohol dehydrogenase-like"/>
    <property type="match status" value="1"/>
</dbReference>
<evidence type="ECO:0000256" key="3">
    <source>
        <dbReference type="PROSITE-ProRule" id="PRU00221"/>
    </source>
</evidence>
<dbReference type="Pfam" id="PF00400">
    <property type="entry name" value="WD40"/>
    <property type="match status" value="9"/>
</dbReference>
<dbReference type="Pfam" id="PF00931">
    <property type="entry name" value="NB-ARC"/>
    <property type="match status" value="1"/>
</dbReference>
<gene>
    <name evidence="7" type="ORF">CC117_20045</name>
</gene>
<evidence type="ECO:0000313" key="7">
    <source>
        <dbReference type="EMBL" id="OHV35081.1"/>
    </source>
</evidence>